<dbReference type="GeneID" id="36556671"/>
<feature type="compositionally biased region" description="Polar residues" evidence="1">
    <location>
        <begin position="51"/>
        <end position="75"/>
    </location>
</feature>
<name>A0A2I2GBZ0_9EURO</name>
<dbReference type="Proteomes" id="UP000234275">
    <property type="component" value="Unassembled WGS sequence"/>
</dbReference>
<dbReference type="VEuPathDB" id="FungiDB:P170DRAFT_435592"/>
<reference evidence="2 3" key="1">
    <citation type="submission" date="2016-12" db="EMBL/GenBank/DDBJ databases">
        <title>The genomes of Aspergillus section Nigri reveals drivers in fungal speciation.</title>
        <authorList>
            <consortium name="DOE Joint Genome Institute"/>
            <person name="Vesth T.C."/>
            <person name="Nybo J."/>
            <person name="Theobald S."/>
            <person name="Brandl J."/>
            <person name="Frisvad J.C."/>
            <person name="Nielsen K.F."/>
            <person name="Lyhne E.K."/>
            <person name="Kogle M.E."/>
            <person name="Kuo A."/>
            <person name="Riley R."/>
            <person name="Clum A."/>
            <person name="Nolan M."/>
            <person name="Lipzen A."/>
            <person name="Salamov A."/>
            <person name="Henrissat B."/>
            <person name="Wiebenga A."/>
            <person name="De Vries R.P."/>
            <person name="Grigoriev I.V."/>
            <person name="Mortensen U.H."/>
            <person name="Andersen M.R."/>
            <person name="Baker S.E."/>
        </authorList>
    </citation>
    <scope>NUCLEOTIDE SEQUENCE [LARGE SCALE GENOMIC DNA]</scope>
    <source>
        <strain evidence="2 3">IBT 23096</strain>
    </source>
</reference>
<evidence type="ECO:0000313" key="3">
    <source>
        <dbReference type="Proteomes" id="UP000234275"/>
    </source>
</evidence>
<dbReference type="RefSeq" id="XP_024705706.1">
    <property type="nucleotide sequence ID" value="XM_024848972.1"/>
</dbReference>
<dbReference type="AlphaFoldDB" id="A0A2I2GBZ0"/>
<evidence type="ECO:0000256" key="1">
    <source>
        <dbReference type="SAM" id="MobiDB-lite"/>
    </source>
</evidence>
<organism evidence="2 3">
    <name type="scientific">Aspergillus steynii IBT 23096</name>
    <dbReference type="NCBI Taxonomy" id="1392250"/>
    <lineage>
        <taxon>Eukaryota</taxon>
        <taxon>Fungi</taxon>
        <taxon>Dikarya</taxon>
        <taxon>Ascomycota</taxon>
        <taxon>Pezizomycotina</taxon>
        <taxon>Eurotiomycetes</taxon>
        <taxon>Eurotiomycetidae</taxon>
        <taxon>Eurotiales</taxon>
        <taxon>Aspergillaceae</taxon>
        <taxon>Aspergillus</taxon>
        <taxon>Aspergillus subgen. Circumdati</taxon>
    </lineage>
</organism>
<feature type="region of interest" description="Disordered" evidence="1">
    <location>
        <begin position="1"/>
        <end position="27"/>
    </location>
</feature>
<evidence type="ECO:0000313" key="2">
    <source>
        <dbReference type="EMBL" id="PLB50404.1"/>
    </source>
</evidence>
<sequence>MNPSAGDPFRPTGTSHRLSLPTSGDSSAIPRRFFAATVSLATPIPVRHPSNRPSLSTNMDISSAPSLANILQSGP</sequence>
<keyword evidence="3" id="KW-1185">Reference proteome</keyword>
<comment type="caution">
    <text evidence="2">The sequence shown here is derived from an EMBL/GenBank/DDBJ whole genome shotgun (WGS) entry which is preliminary data.</text>
</comment>
<dbReference type="EMBL" id="MSFO01000003">
    <property type="protein sequence ID" value="PLB50404.1"/>
    <property type="molecule type" value="Genomic_DNA"/>
</dbReference>
<feature type="region of interest" description="Disordered" evidence="1">
    <location>
        <begin position="44"/>
        <end position="75"/>
    </location>
</feature>
<accession>A0A2I2GBZ0</accession>
<gene>
    <name evidence="2" type="ORF">P170DRAFT_435592</name>
</gene>
<protein>
    <submittedName>
        <fullName evidence="2">Uncharacterized protein</fullName>
    </submittedName>
</protein>
<proteinExistence type="predicted"/>
<feature type="compositionally biased region" description="Polar residues" evidence="1">
    <location>
        <begin position="12"/>
        <end position="26"/>
    </location>
</feature>